<dbReference type="EMBL" id="JBEPMO010000005">
    <property type="protein sequence ID" value="MET3731606.1"/>
    <property type="molecule type" value="Genomic_DNA"/>
</dbReference>
<dbReference type="Proteomes" id="UP001549146">
    <property type="component" value="Unassembled WGS sequence"/>
</dbReference>
<reference evidence="1 2" key="1">
    <citation type="submission" date="2024-06" db="EMBL/GenBank/DDBJ databases">
        <title>Genomic Encyclopedia of Type Strains, Phase IV (KMG-IV): sequencing the most valuable type-strain genomes for metagenomic binning, comparative biology and taxonomic classification.</title>
        <authorList>
            <person name="Goeker M."/>
        </authorList>
    </citation>
    <scope>NUCLEOTIDE SEQUENCE [LARGE SCALE GENOMIC DNA]</scope>
    <source>
        <strain evidence="1 2">DSM 29388</strain>
    </source>
</reference>
<keyword evidence="2" id="KW-1185">Reference proteome</keyword>
<evidence type="ECO:0000313" key="2">
    <source>
        <dbReference type="Proteomes" id="UP001549146"/>
    </source>
</evidence>
<comment type="caution">
    <text evidence="1">The sequence shown here is derived from an EMBL/GenBank/DDBJ whole genome shotgun (WGS) entry which is preliminary data.</text>
</comment>
<accession>A0ABV2LSQ5</accession>
<name>A0ABV2LSQ5_9FLAO</name>
<sequence length="76" mass="8174">MDGSTTKIVDYLDGFQTEERGSRIPVGAIATQLSNNEQYAGEVLQFFPHPEGYVKATPGTASINSPPAAARLHRVV</sequence>
<dbReference type="RefSeq" id="WP_354508029.1">
    <property type="nucleotide sequence ID" value="NZ_JBEPMO010000005.1"/>
</dbReference>
<organism evidence="1 2">
    <name type="scientific">Moheibacter stercoris</name>
    <dbReference type="NCBI Taxonomy" id="1628251"/>
    <lineage>
        <taxon>Bacteria</taxon>
        <taxon>Pseudomonadati</taxon>
        <taxon>Bacteroidota</taxon>
        <taxon>Flavobacteriia</taxon>
        <taxon>Flavobacteriales</taxon>
        <taxon>Weeksellaceae</taxon>
        <taxon>Moheibacter</taxon>
    </lineage>
</organism>
<gene>
    <name evidence="1" type="ORF">ABID46_001180</name>
</gene>
<protein>
    <submittedName>
        <fullName evidence="1">Uncharacterized protein</fullName>
    </submittedName>
</protein>
<proteinExistence type="predicted"/>
<evidence type="ECO:0000313" key="1">
    <source>
        <dbReference type="EMBL" id="MET3731606.1"/>
    </source>
</evidence>